<dbReference type="SUPFAM" id="SSF48498">
    <property type="entry name" value="Tetracyclin repressor-like, C-terminal domain"/>
    <property type="match status" value="1"/>
</dbReference>
<dbReference type="SUPFAM" id="SSF46689">
    <property type="entry name" value="Homeodomain-like"/>
    <property type="match status" value="1"/>
</dbReference>
<dbReference type="InterPro" id="IPR036271">
    <property type="entry name" value="Tet_transcr_reg_TetR-rel_C_sf"/>
</dbReference>
<evidence type="ECO:0000256" key="1">
    <source>
        <dbReference type="ARBA" id="ARBA00023015"/>
    </source>
</evidence>
<evidence type="ECO:0000313" key="7">
    <source>
        <dbReference type="Proteomes" id="UP001596495"/>
    </source>
</evidence>
<dbReference type="InterPro" id="IPR009057">
    <property type="entry name" value="Homeodomain-like_sf"/>
</dbReference>
<keyword evidence="7" id="KW-1185">Reference proteome</keyword>
<organism evidence="6 7">
    <name type="scientific">Hydrogenophaga bisanensis</name>
    <dbReference type="NCBI Taxonomy" id="439611"/>
    <lineage>
        <taxon>Bacteria</taxon>
        <taxon>Pseudomonadati</taxon>
        <taxon>Pseudomonadota</taxon>
        <taxon>Betaproteobacteria</taxon>
        <taxon>Burkholderiales</taxon>
        <taxon>Comamonadaceae</taxon>
        <taxon>Hydrogenophaga</taxon>
    </lineage>
</organism>
<dbReference type="Pfam" id="PF00440">
    <property type="entry name" value="TetR_N"/>
    <property type="match status" value="1"/>
</dbReference>
<proteinExistence type="predicted"/>
<keyword evidence="1" id="KW-0805">Transcription regulation</keyword>
<dbReference type="PANTHER" id="PTHR30055">
    <property type="entry name" value="HTH-TYPE TRANSCRIPTIONAL REGULATOR RUTR"/>
    <property type="match status" value="1"/>
</dbReference>
<dbReference type="InterPro" id="IPR025996">
    <property type="entry name" value="MT1864/Rv1816-like_C"/>
</dbReference>
<dbReference type="Proteomes" id="UP001596495">
    <property type="component" value="Unassembled WGS sequence"/>
</dbReference>
<dbReference type="RefSeq" id="WP_382255743.1">
    <property type="nucleotide sequence ID" value="NZ_JBHTBX010000004.1"/>
</dbReference>
<dbReference type="InterPro" id="IPR050109">
    <property type="entry name" value="HTH-type_TetR-like_transc_reg"/>
</dbReference>
<keyword evidence="3" id="KW-0804">Transcription</keyword>
<evidence type="ECO:0000259" key="5">
    <source>
        <dbReference type="PROSITE" id="PS50977"/>
    </source>
</evidence>
<reference evidence="7" key="1">
    <citation type="journal article" date="2019" name="Int. J. Syst. Evol. Microbiol.">
        <title>The Global Catalogue of Microorganisms (GCM) 10K type strain sequencing project: providing services to taxonomists for standard genome sequencing and annotation.</title>
        <authorList>
            <consortium name="The Broad Institute Genomics Platform"/>
            <consortium name="The Broad Institute Genome Sequencing Center for Infectious Disease"/>
            <person name="Wu L."/>
            <person name="Ma J."/>
        </authorList>
    </citation>
    <scope>NUCLEOTIDE SEQUENCE [LARGE SCALE GENOMIC DNA]</scope>
    <source>
        <strain evidence="7">CCUG 54518</strain>
    </source>
</reference>
<gene>
    <name evidence="6" type="ORF">ACFQNJ_07830</name>
</gene>
<feature type="domain" description="HTH tetR-type" evidence="5">
    <location>
        <begin position="14"/>
        <end position="74"/>
    </location>
</feature>
<comment type="caution">
    <text evidence="6">The sequence shown here is derived from an EMBL/GenBank/DDBJ whole genome shotgun (WGS) entry which is preliminary data.</text>
</comment>
<evidence type="ECO:0000256" key="4">
    <source>
        <dbReference type="PROSITE-ProRule" id="PRU00335"/>
    </source>
</evidence>
<dbReference type="PROSITE" id="PS50977">
    <property type="entry name" value="HTH_TETR_2"/>
    <property type="match status" value="1"/>
</dbReference>
<name>A0ABW2R8N0_9BURK</name>
<evidence type="ECO:0000256" key="3">
    <source>
        <dbReference type="ARBA" id="ARBA00023163"/>
    </source>
</evidence>
<evidence type="ECO:0000256" key="2">
    <source>
        <dbReference type="ARBA" id="ARBA00023125"/>
    </source>
</evidence>
<sequence>MSRSAAPPRPYHHGNLRQALLEAAMGMLTDTPASQLSLREVARAAQVSHTAPYHYFTDRQGLIRAVGVEAMRRLLQAQCAAAQAQDAPRERLLALGHAYVRFAANEPHAFALVFDPQYCQPGAPAEDMAPLIADNEALLARCVQEAQQVGALPPGDPEPIATALWGTVHGLAQLVMAGHVPLLQAEAALGALLPPPVHPQ</sequence>
<protein>
    <submittedName>
        <fullName evidence="6">TetR/AcrR family transcriptional regulator</fullName>
    </submittedName>
</protein>
<keyword evidence="2 4" id="KW-0238">DNA-binding</keyword>
<feature type="DNA-binding region" description="H-T-H motif" evidence="4">
    <location>
        <begin position="37"/>
        <end position="56"/>
    </location>
</feature>
<dbReference type="Gene3D" id="1.10.357.10">
    <property type="entry name" value="Tetracycline Repressor, domain 2"/>
    <property type="match status" value="1"/>
</dbReference>
<dbReference type="PANTHER" id="PTHR30055:SF220">
    <property type="entry name" value="TETR-FAMILY REGULATORY PROTEIN"/>
    <property type="match status" value="1"/>
</dbReference>
<accession>A0ABW2R8N0</accession>
<evidence type="ECO:0000313" key="6">
    <source>
        <dbReference type="EMBL" id="MFC7434419.1"/>
    </source>
</evidence>
<dbReference type="Pfam" id="PF13305">
    <property type="entry name" value="TetR_C_33"/>
    <property type="match status" value="1"/>
</dbReference>
<dbReference type="EMBL" id="JBHTBX010000004">
    <property type="protein sequence ID" value="MFC7434419.1"/>
    <property type="molecule type" value="Genomic_DNA"/>
</dbReference>
<dbReference type="InterPro" id="IPR001647">
    <property type="entry name" value="HTH_TetR"/>
</dbReference>